<evidence type="ECO:0000256" key="4">
    <source>
        <dbReference type="ARBA" id="ARBA00022496"/>
    </source>
</evidence>
<name>A0ABX5CMC7_9ALTE</name>
<dbReference type="InterPro" id="IPR039426">
    <property type="entry name" value="TonB-dep_rcpt-like"/>
</dbReference>
<keyword evidence="8 12" id="KW-0798">TonB box</keyword>
<comment type="subcellular location">
    <subcellularLocation>
        <location evidence="1 11">Cell outer membrane</location>
        <topology evidence="1 11">Multi-pass membrane protein</topology>
    </subcellularLocation>
</comment>
<dbReference type="InterPro" id="IPR018247">
    <property type="entry name" value="EF_Hand_1_Ca_BS"/>
</dbReference>
<dbReference type="EMBL" id="PVNO01000025">
    <property type="protein sequence ID" value="PRO68705.1"/>
    <property type="molecule type" value="Genomic_DNA"/>
</dbReference>
<keyword evidence="13" id="KW-0732">Signal</keyword>
<accession>A0ABX5CMC7</accession>
<evidence type="ECO:0000313" key="16">
    <source>
        <dbReference type="EMBL" id="PRO68705.1"/>
    </source>
</evidence>
<organism evidence="16 17">
    <name type="scientific">Alteromonas gracilis</name>
    <dbReference type="NCBI Taxonomy" id="1479524"/>
    <lineage>
        <taxon>Bacteria</taxon>
        <taxon>Pseudomonadati</taxon>
        <taxon>Pseudomonadota</taxon>
        <taxon>Gammaproteobacteria</taxon>
        <taxon>Alteromonadales</taxon>
        <taxon>Alteromonadaceae</taxon>
        <taxon>Alteromonas/Salinimonas group</taxon>
        <taxon>Alteromonas</taxon>
    </lineage>
</organism>
<evidence type="ECO:0000256" key="6">
    <source>
        <dbReference type="ARBA" id="ARBA00023004"/>
    </source>
</evidence>
<gene>
    <name evidence="16" type="ORF">C6Y39_08950</name>
</gene>
<feature type="chain" id="PRO_5046208128" evidence="13">
    <location>
        <begin position="30"/>
        <end position="795"/>
    </location>
</feature>
<dbReference type="Pfam" id="PF00593">
    <property type="entry name" value="TonB_dep_Rec_b-barrel"/>
    <property type="match status" value="1"/>
</dbReference>
<dbReference type="SUPFAM" id="SSF56935">
    <property type="entry name" value="Porins"/>
    <property type="match status" value="1"/>
</dbReference>
<dbReference type="InterPro" id="IPR012910">
    <property type="entry name" value="Plug_dom"/>
</dbReference>
<comment type="caution">
    <text evidence="16">The sequence shown here is derived from an EMBL/GenBank/DDBJ whole genome shotgun (WGS) entry which is preliminary data.</text>
</comment>
<dbReference type="RefSeq" id="WP_105930941.1">
    <property type="nucleotide sequence ID" value="NZ_PVNO01000025.1"/>
</dbReference>
<keyword evidence="10 11" id="KW-0998">Cell outer membrane</keyword>
<evidence type="ECO:0000313" key="17">
    <source>
        <dbReference type="Proteomes" id="UP000239539"/>
    </source>
</evidence>
<dbReference type="Gene3D" id="2.40.170.20">
    <property type="entry name" value="TonB-dependent receptor, beta-barrel domain"/>
    <property type="match status" value="1"/>
</dbReference>
<keyword evidence="16" id="KW-0675">Receptor</keyword>
<evidence type="ECO:0000256" key="12">
    <source>
        <dbReference type="RuleBase" id="RU003357"/>
    </source>
</evidence>
<keyword evidence="6" id="KW-0408">Iron</keyword>
<evidence type="ECO:0000259" key="15">
    <source>
        <dbReference type="Pfam" id="PF07715"/>
    </source>
</evidence>
<keyword evidence="2 11" id="KW-0813">Transport</keyword>
<keyword evidence="5 11" id="KW-0812">Transmembrane</keyword>
<dbReference type="PROSITE" id="PS52016">
    <property type="entry name" value="TONB_DEPENDENT_REC_3"/>
    <property type="match status" value="1"/>
</dbReference>
<evidence type="ECO:0000256" key="10">
    <source>
        <dbReference type="ARBA" id="ARBA00023237"/>
    </source>
</evidence>
<keyword evidence="4" id="KW-0410">Iron transport</keyword>
<evidence type="ECO:0000256" key="13">
    <source>
        <dbReference type="SAM" id="SignalP"/>
    </source>
</evidence>
<evidence type="ECO:0000256" key="7">
    <source>
        <dbReference type="ARBA" id="ARBA00023065"/>
    </source>
</evidence>
<dbReference type="PANTHER" id="PTHR32552">
    <property type="entry name" value="FERRICHROME IRON RECEPTOR-RELATED"/>
    <property type="match status" value="1"/>
</dbReference>
<evidence type="ECO:0000256" key="1">
    <source>
        <dbReference type="ARBA" id="ARBA00004571"/>
    </source>
</evidence>
<dbReference type="PROSITE" id="PS00018">
    <property type="entry name" value="EF_HAND_1"/>
    <property type="match status" value="1"/>
</dbReference>
<dbReference type="InterPro" id="IPR036942">
    <property type="entry name" value="Beta-barrel_TonB_sf"/>
</dbReference>
<dbReference type="InterPro" id="IPR000531">
    <property type="entry name" value="Beta-barrel_TonB"/>
</dbReference>
<feature type="domain" description="TonB-dependent receptor-like beta-barrel" evidence="14">
    <location>
        <begin position="347"/>
        <end position="760"/>
    </location>
</feature>
<evidence type="ECO:0000256" key="9">
    <source>
        <dbReference type="ARBA" id="ARBA00023136"/>
    </source>
</evidence>
<keyword evidence="7" id="KW-0406">Ion transport</keyword>
<evidence type="ECO:0000256" key="3">
    <source>
        <dbReference type="ARBA" id="ARBA00022452"/>
    </source>
</evidence>
<evidence type="ECO:0000256" key="8">
    <source>
        <dbReference type="ARBA" id="ARBA00023077"/>
    </source>
</evidence>
<dbReference type="PANTHER" id="PTHR32552:SF81">
    <property type="entry name" value="TONB-DEPENDENT OUTER MEMBRANE RECEPTOR"/>
    <property type="match status" value="1"/>
</dbReference>
<evidence type="ECO:0000256" key="11">
    <source>
        <dbReference type="PROSITE-ProRule" id="PRU01360"/>
    </source>
</evidence>
<feature type="signal peptide" evidence="13">
    <location>
        <begin position="1"/>
        <end position="29"/>
    </location>
</feature>
<dbReference type="Proteomes" id="UP000239539">
    <property type="component" value="Unassembled WGS sequence"/>
</dbReference>
<reference evidence="17" key="1">
    <citation type="journal article" date="2020" name="Int. J. Syst. Evol. Microbiol.">
        <title>Alteromonas alba sp. nov., a marine bacterium isolated from the seawater of the West Pacific Ocean.</title>
        <authorList>
            <person name="Sun C."/>
            <person name="Wu Y.-H."/>
            <person name="Xamxidin M."/>
            <person name="Cheng H."/>
            <person name="Xu X.-W."/>
        </authorList>
    </citation>
    <scope>NUCLEOTIDE SEQUENCE [LARGE SCALE GENOMIC DNA]</scope>
    <source>
        <strain evidence="17">9a2</strain>
    </source>
</reference>
<dbReference type="Pfam" id="PF07715">
    <property type="entry name" value="Plug"/>
    <property type="match status" value="1"/>
</dbReference>
<dbReference type="InterPro" id="IPR037066">
    <property type="entry name" value="Plug_dom_sf"/>
</dbReference>
<sequence>MKNTTFKLSPLAKALAITTAVALSSPAFAQEEKEVKEKDVEKIQVTGSLGSLPGQDVESVFGFGKSILETPRSASTISQEQMERFNVSDIDELVAFAPGTFTQSFFGVAGSLDVRGTPGEVYFRGVRRLDNPGNYPTPIGASSSVDIVRGPASPIYGPAKIGGYLNFNPKSAKVGRGQYLDSPTGQFSYTTGSWDKNVLTAEVGGPGKLGSKDLGYYIYAEQENSDSYYRNSETDQTVVQAAFDMDLTDNLSIEFGGMYHKYDGNQNAGWNRVTQDLIDNGTYITGNAKPLDADGDGSISHFEYFAANLFVEVDPLTEDGSSFSDEMALVDVGAAQLGRDQTLIAADDVLENEVTTFYFDMIYFADNWELKNQFFYESYENLNENAYGFSQSHDAYVIEDKVVFATEYESDSLFAQFQVSPSIRYTDFESGDDFINEFFDRRDLTGPSTALDRRLLATRAGFGYSNYDIGNYLNLGLAAMTDLTWENGWNIVLGLRYDSVDVESTTPGGITLFGGDEDVTAEDKEDGISWNASVSYKTEFGLIPYITVAEQATIVAGQGANIDVENIPGGFFDTSELFEYGVKGSFLDDSLYVALSIYEQERTDINAQSTVTNNTTLNEGTEFELRWVVNEQLVLTAVYTNIEVTNLTVLNGGGFQFGFFGAEDFANIDDPSIFYGGTPNGNTAYGNLSAIKAGIPENTYGLTATYDFLNGYAASLSVVNADEVSSGFSGAVTLPSYTLVNAGLSYQAEDWSVNLTVKNLTDEDYFRSNFPDLFGSQIVLPELPRHWNAKFTYTF</sequence>
<keyword evidence="3 11" id="KW-1134">Transmembrane beta strand</keyword>
<dbReference type="Gene3D" id="2.170.130.10">
    <property type="entry name" value="TonB-dependent receptor, plug domain"/>
    <property type="match status" value="1"/>
</dbReference>
<keyword evidence="17" id="KW-1185">Reference proteome</keyword>
<evidence type="ECO:0000256" key="5">
    <source>
        <dbReference type="ARBA" id="ARBA00022692"/>
    </source>
</evidence>
<proteinExistence type="inferred from homology"/>
<protein>
    <submittedName>
        <fullName evidence="16">TonB-dependent receptor</fullName>
    </submittedName>
</protein>
<comment type="similarity">
    <text evidence="11 12">Belongs to the TonB-dependent receptor family.</text>
</comment>
<feature type="domain" description="TonB-dependent receptor plug" evidence="15">
    <location>
        <begin position="68"/>
        <end position="163"/>
    </location>
</feature>
<keyword evidence="9 11" id="KW-0472">Membrane</keyword>
<evidence type="ECO:0000259" key="14">
    <source>
        <dbReference type="Pfam" id="PF00593"/>
    </source>
</evidence>
<evidence type="ECO:0000256" key="2">
    <source>
        <dbReference type="ARBA" id="ARBA00022448"/>
    </source>
</evidence>